<keyword evidence="6" id="KW-0995">Kinetochore</keyword>
<dbReference type="PANTHER" id="PTHR15459">
    <property type="entry name" value="POLYAMINE-MODULATED FACTOR 1"/>
    <property type="match status" value="1"/>
</dbReference>
<comment type="caution">
    <text evidence="11">The sequence shown here is derived from an EMBL/GenBank/DDBJ whole genome shotgun (WGS) entry which is preliminary data.</text>
</comment>
<reference evidence="11" key="2">
    <citation type="journal article" date="2022" name="Hortic Res">
        <title>The genome of Dioscorea zingiberensis sheds light on the biosynthesis, origin and evolution of the medicinally important diosgenin saponins.</title>
        <authorList>
            <person name="Li Y."/>
            <person name="Tan C."/>
            <person name="Li Z."/>
            <person name="Guo J."/>
            <person name="Li S."/>
            <person name="Chen X."/>
            <person name="Wang C."/>
            <person name="Dai X."/>
            <person name="Yang H."/>
            <person name="Song W."/>
            <person name="Hou L."/>
            <person name="Xu J."/>
            <person name="Tong Z."/>
            <person name="Xu A."/>
            <person name="Yuan X."/>
            <person name="Wang W."/>
            <person name="Yang Q."/>
            <person name="Chen L."/>
            <person name="Sun Z."/>
            <person name="Wang K."/>
            <person name="Pan B."/>
            <person name="Chen J."/>
            <person name="Bao Y."/>
            <person name="Liu F."/>
            <person name="Qi X."/>
            <person name="Gang D.R."/>
            <person name="Wen J."/>
            <person name="Li J."/>
        </authorList>
    </citation>
    <scope>NUCLEOTIDE SEQUENCE</scope>
    <source>
        <strain evidence="11">Dzin_1.0</strain>
    </source>
</reference>
<sequence>MLDVEALRLAISRRFISGGAFGREGTSGGERPVHELEPVPSRSAKVVEERGGDRVPGSFHPAVPVAMPFITKKFLDQLLMDHQSDAALSLRYLNLKKSFQLGIRAVLTAFSKEDINRAFPSFTDAQRESLHRMFIQAIKSLHENIEEEFESICHETQVTAVLAMIEQLVEEQSLDILFKDKNGANLGDIKEKISVTKKDEVQCLTSMLEKAEEQNNALRARIDSLKKRQNTGSASSDVVEMLRRWNSNYGSFR</sequence>
<evidence type="ECO:0000313" key="11">
    <source>
        <dbReference type="EMBL" id="KAJ0968006.1"/>
    </source>
</evidence>
<evidence type="ECO:0000256" key="5">
    <source>
        <dbReference type="ARBA" id="ARBA00022776"/>
    </source>
</evidence>
<dbReference type="GO" id="GO:0051301">
    <property type="term" value="P:cell division"/>
    <property type="evidence" value="ECO:0007669"/>
    <property type="project" value="UniProtKB-KW"/>
</dbReference>
<reference evidence="11" key="1">
    <citation type="submission" date="2021-03" db="EMBL/GenBank/DDBJ databases">
        <authorList>
            <person name="Li Z."/>
            <person name="Yang C."/>
        </authorList>
    </citation>
    <scope>NUCLEOTIDE SEQUENCE</scope>
    <source>
        <strain evidence="11">Dzin_1.0</strain>
        <tissue evidence="11">Leaf</tissue>
    </source>
</reference>
<dbReference type="Proteomes" id="UP001085076">
    <property type="component" value="Miscellaneous, Linkage group lg07"/>
</dbReference>
<evidence type="ECO:0000256" key="10">
    <source>
        <dbReference type="SAM" id="Coils"/>
    </source>
</evidence>
<evidence type="ECO:0000256" key="4">
    <source>
        <dbReference type="ARBA" id="ARBA00022618"/>
    </source>
</evidence>
<evidence type="ECO:0000256" key="7">
    <source>
        <dbReference type="ARBA" id="ARBA00023242"/>
    </source>
</evidence>
<dbReference type="InterPro" id="IPR007128">
    <property type="entry name" value="PMF1/Nnf1"/>
</dbReference>
<dbReference type="AlphaFoldDB" id="A0A9D5C7C6"/>
<comment type="subcellular location">
    <subcellularLocation>
        <location evidence="2">Chromosome</location>
        <location evidence="2">Centromere</location>
        <location evidence="2">Kinetochore</location>
    </subcellularLocation>
    <subcellularLocation>
        <location evidence="1">Nucleus</location>
    </subcellularLocation>
</comment>
<keyword evidence="7" id="KW-0539">Nucleus</keyword>
<organism evidence="11 12">
    <name type="scientific">Dioscorea zingiberensis</name>
    <dbReference type="NCBI Taxonomy" id="325984"/>
    <lineage>
        <taxon>Eukaryota</taxon>
        <taxon>Viridiplantae</taxon>
        <taxon>Streptophyta</taxon>
        <taxon>Embryophyta</taxon>
        <taxon>Tracheophyta</taxon>
        <taxon>Spermatophyta</taxon>
        <taxon>Magnoliopsida</taxon>
        <taxon>Liliopsida</taxon>
        <taxon>Dioscoreales</taxon>
        <taxon>Dioscoreaceae</taxon>
        <taxon>Dioscorea</taxon>
    </lineage>
</organism>
<keyword evidence="5" id="KW-0498">Mitosis</keyword>
<evidence type="ECO:0000256" key="9">
    <source>
        <dbReference type="ARBA" id="ARBA00023328"/>
    </source>
</evidence>
<evidence type="ECO:0000256" key="1">
    <source>
        <dbReference type="ARBA" id="ARBA00004123"/>
    </source>
</evidence>
<keyword evidence="9" id="KW-0137">Centromere</keyword>
<accession>A0A9D5C7C6</accession>
<gene>
    <name evidence="11" type="ORF">J5N97_024923</name>
</gene>
<keyword evidence="8" id="KW-0131">Cell cycle</keyword>
<dbReference type="GO" id="GO:0000444">
    <property type="term" value="C:MIS12/MIND type complex"/>
    <property type="evidence" value="ECO:0007669"/>
    <property type="project" value="InterPro"/>
</dbReference>
<dbReference type="Pfam" id="PF03980">
    <property type="entry name" value="Nnf1"/>
    <property type="match status" value="1"/>
</dbReference>
<evidence type="ECO:0000256" key="6">
    <source>
        <dbReference type="ARBA" id="ARBA00022838"/>
    </source>
</evidence>
<feature type="coiled-coil region" evidence="10">
    <location>
        <begin position="201"/>
        <end position="228"/>
    </location>
</feature>
<evidence type="ECO:0000256" key="2">
    <source>
        <dbReference type="ARBA" id="ARBA00004629"/>
    </source>
</evidence>
<keyword evidence="3" id="KW-0158">Chromosome</keyword>
<evidence type="ECO:0000256" key="3">
    <source>
        <dbReference type="ARBA" id="ARBA00022454"/>
    </source>
</evidence>
<keyword evidence="4" id="KW-0132">Cell division</keyword>
<name>A0A9D5C7C6_9LILI</name>
<proteinExistence type="predicted"/>
<evidence type="ECO:0000256" key="8">
    <source>
        <dbReference type="ARBA" id="ARBA00023306"/>
    </source>
</evidence>
<keyword evidence="10" id="KW-0175">Coiled coil</keyword>
<dbReference type="GO" id="GO:0005634">
    <property type="term" value="C:nucleus"/>
    <property type="evidence" value="ECO:0007669"/>
    <property type="project" value="UniProtKB-SubCell"/>
</dbReference>
<dbReference type="PANTHER" id="PTHR15459:SF3">
    <property type="entry name" value="POLYAMINE-MODULATED FACTOR 1"/>
    <property type="match status" value="1"/>
</dbReference>
<protein>
    <submittedName>
        <fullName evidence="11">Uncharacterized protein</fullName>
    </submittedName>
</protein>
<dbReference type="GO" id="GO:0007059">
    <property type="term" value="P:chromosome segregation"/>
    <property type="evidence" value="ECO:0007669"/>
    <property type="project" value="TreeGrafter"/>
</dbReference>
<dbReference type="EMBL" id="JAGGNH010000007">
    <property type="protein sequence ID" value="KAJ0968006.1"/>
    <property type="molecule type" value="Genomic_DNA"/>
</dbReference>
<dbReference type="OrthoDB" id="506494at2759"/>
<evidence type="ECO:0000313" key="12">
    <source>
        <dbReference type="Proteomes" id="UP001085076"/>
    </source>
</evidence>
<keyword evidence="12" id="KW-1185">Reference proteome</keyword>